<keyword evidence="9" id="KW-1185">Reference proteome</keyword>
<feature type="transmembrane region" description="Helical" evidence="6">
    <location>
        <begin position="211"/>
        <end position="236"/>
    </location>
</feature>
<evidence type="ECO:0000313" key="9">
    <source>
        <dbReference type="Proteomes" id="UP000774617"/>
    </source>
</evidence>
<evidence type="ECO:0000256" key="5">
    <source>
        <dbReference type="ARBA" id="ARBA00023136"/>
    </source>
</evidence>
<feature type="transmembrane region" description="Helical" evidence="6">
    <location>
        <begin position="92"/>
        <end position="112"/>
    </location>
</feature>
<dbReference type="Pfam" id="PF07690">
    <property type="entry name" value="MFS_1"/>
    <property type="match status" value="1"/>
</dbReference>
<evidence type="ECO:0000256" key="3">
    <source>
        <dbReference type="ARBA" id="ARBA00022692"/>
    </source>
</evidence>
<proteinExistence type="predicted"/>
<feature type="transmembrane region" description="Helical" evidence="6">
    <location>
        <begin position="63"/>
        <end position="86"/>
    </location>
</feature>
<dbReference type="PANTHER" id="PTHR43791">
    <property type="entry name" value="PERMEASE-RELATED"/>
    <property type="match status" value="1"/>
</dbReference>
<feature type="domain" description="Major facilitator superfamily (MFS) profile" evidence="7">
    <location>
        <begin position="1"/>
        <end position="395"/>
    </location>
</feature>
<dbReference type="PANTHER" id="PTHR43791:SF97">
    <property type="entry name" value="ALLANTOATE TRANSPORTER, PUTATIVE (AFU_ORTHOLOGUE AFUA_1G14700)-RELATED"/>
    <property type="match status" value="1"/>
</dbReference>
<feature type="transmembrane region" description="Helical" evidence="6">
    <location>
        <begin position="308"/>
        <end position="325"/>
    </location>
</feature>
<dbReference type="InterPro" id="IPR036259">
    <property type="entry name" value="MFS_trans_sf"/>
</dbReference>
<evidence type="ECO:0000256" key="1">
    <source>
        <dbReference type="ARBA" id="ARBA00004141"/>
    </source>
</evidence>
<feature type="transmembrane region" description="Helical" evidence="6">
    <location>
        <begin position="248"/>
        <end position="269"/>
    </location>
</feature>
<evidence type="ECO:0000256" key="2">
    <source>
        <dbReference type="ARBA" id="ARBA00022448"/>
    </source>
</evidence>
<dbReference type="SUPFAM" id="SSF103473">
    <property type="entry name" value="MFS general substrate transporter"/>
    <property type="match status" value="1"/>
</dbReference>
<gene>
    <name evidence="8" type="ORF">B0J12DRAFT_711370</name>
</gene>
<comment type="caution">
    <text evidence="8">The sequence shown here is derived from an EMBL/GenBank/DDBJ whole genome shotgun (WGS) entry which is preliminary data.</text>
</comment>
<comment type="subcellular location">
    <subcellularLocation>
        <location evidence="1">Membrane</location>
        <topology evidence="1">Multi-pass membrane protein</topology>
    </subcellularLocation>
</comment>
<feature type="transmembrane region" description="Helical" evidence="6">
    <location>
        <begin position="124"/>
        <end position="143"/>
    </location>
</feature>
<feature type="transmembrane region" description="Helical" evidence="6">
    <location>
        <begin position="337"/>
        <end position="357"/>
    </location>
</feature>
<evidence type="ECO:0000313" key="8">
    <source>
        <dbReference type="EMBL" id="KAH7047320.1"/>
    </source>
</evidence>
<reference evidence="8 9" key="1">
    <citation type="journal article" date="2021" name="Nat. Commun.">
        <title>Genetic determinants of endophytism in the Arabidopsis root mycobiome.</title>
        <authorList>
            <person name="Mesny F."/>
            <person name="Miyauchi S."/>
            <person name="Thiergart T."/>
            <person name="Pickel B."/>
            <person name="Atanasova L."/>
            <person name="Karlsson M."/>
            <person name="Huettel B."/>
            <person name="Barry K.W."/>
            <person name="Haridas S."/>
            <person name="Chen C."/>
            <person name="Bauer D."/>
            <person name="Andreopoulos W."/>
            <person name="Pangilinan J."/>
            <person name="LaButti K."/>
            <person name="Riley R."/>
            <person name="Lipzen A."/>
            <person name="Clum A."/>
            <person name="Drula E."/>
            <person name="Henrissat B."/>
            <person name="Kohler A."/>
            <person name="Grigoriev I.V."/>
            <person name="Martin F.M."/>
            <person name="Hacquard S."/>
        </authorList>
    </citation>
    <scope>NUCLEOTIDE SEQUENCE [LARGE SCALE GENOMIC DNA]</scope>
    <source>
        <strain evidence="8 9">MPI-SDFR-AT-0080</strain>
    </source>
</reference>
<dbReference type="PROSITE" id="PS50850">
    <property type="entry name" value="MFS"/>
    <property type="match status" value="1"/>
</dbReference>
<protein>
    <submittedName>
        <fullName evidence="8">Major facilitator superfamily domain-containing protein</fullName>
    </submittedName>
</protein>
<dbReference type="InterPro" id="IPR011701">
    <property type="entry name" value="MFS"/>
</dbReference>
<evidence type="ECO:0000256" key="6">
    <source>
        <dbReference type="SAM" id="Phobius"/>
    </source>
</evidence>
<dbReference type="EMBL" id="JAGTJR010000016">
    <property type="protein sequence ID" value="KAH7047320.1"/>
    <property type="molecule type" value="Genomic_DNA"/>
</dbReference>
<keyword evidence="4 6" id="KW-1133">Transmembrane helix</keyword>
<feature type="transmembrane region" description="Helical" evidence="6">
    <location>
        <begin position="33"/>
        <end position="51"/>
    </location>
</feature>
<keyword evidence="5 6" id="KW-0472">Membrane</keyword>
<keyword evidence="2" id="KW-0813">Transport</keyword>
<feature type="transmembrane region" description="Helical" evidence="6">
    <location>
        <begin position="155"/>
        <end position="174"/>
    </location>
</feature>
<evidence type="ECO:0000256" key="4">
    <source>
        <dbReference type="ARBA" id="ARBA00022989"/>
    </source>
</evidence>
<organism evidence="8 9">
    <name type="scientific">Macrophomina phaseolina</name>
    <dbReference type="NCBI Taxonomy" id="35725"/>
    <lineage>
        <taxon>Eukaryota</taxon>
        <taxon>Fungi</taxon>
        <taxon>Dikarya</taxon>
        <taxon>Ascomycota</taxon>
        <taxon>Pezizomycotina</taxon>
        <taxon>Dothideomycetes</taxon>
        <taxon>Dothideomycetes incertae sedis</taxon>
        <taxon>Botryosphaeriales</taxon>
        <taxon>Botryosphaeriaceae</taxon>
        <taxon>Macrophomina</taxon>
    </lineage>
</organism>
<dbReference type="Proteomes" id="UP000774617">
    <property type="component" value="Unassembled WGS sequence"/>
</dbReference>
<sequence>MITYLVQYLDKSSISYSALWGMRQDVGLHGNQYSWLTTIFYIGYLLAEFPMNALFQRLHITKVCGVIIGLWGTVLLCMAACDDFAGLMATRFFLGALESGVSPCFVLLTSMFYRRSEQPLRTALWFSMNGMSQIIGGPIAYGVGYIHNALPAWKFPFLIFGSITVAWSIARWLCPHERTIAVARLASNNTGLDTRTFKAYQAREALLDHKVWLLFLFTIASNIPNGGITAFGPLIIEGFGYSTLGTTLLGMPIGATQILALWISGWAAGKFSGTRIALMLGGIVVALTGTVMMYAIPEHNKLGRLFGYYLLPGFSATYVLSLGMIQANVAGRTKRSVVTAGLFVAYCVGNLAGPQLFLSTEAPAYRTGFIAMIVCFASQAVILALYWLSCRMENRKAMYGQSDREVGRGQIEQGLSDLTDRENTHFRYAL</sequence>
<feature type="transmembrane region" description="Helical" evidence="6">
    <location>
        <begin position="369"/>
        <end position="388"/>
    </location>
</feature>
<accession>A0ABQ8G891</accession>
<dbReference type="InterPro" id="IPR020846">
    <property type="entry name" value="MFS_dom"/>
</dbReference>
<evidence type="ECO:0000259" key="7">
    <source>
        <dbReference type="PROSITE" id="PS50850"/>
    </source>
</evidence>
<keyword evidence="3 6" id="KW-0812">Transmembrane</keyword>
<name>A0ABQ8G891_9PEZI</name>
<feature type="transmembrane region" description="Helical" evidence="6">
    <location>
        <begin position="276"/>
        <end position="296"/>
    </location>
</feature>
<dbReference type="Gene3D" id="1.20.1250.20">
    <property type="entry name" value="MFS general substrate transporter like domains"/>
    <property type="match status" value="2"/>
</dbReference>